<dbReference type="AlphaFoldDB" id="L5K5R6"/>
<dbReference type="Proteomes" id="UP000010552">
    <property type="component" value="Unassembled WGS sequence"/>
</dbReference>
<evidence type="ECO:0000313" key="3">
    <source>
        <dbReference type="Proteomes" id="UP000010552"/>
    </source>
</evidence>
<evidence type="ECO:0000256" key="1">
    <source>
        <dbReference type="SAM" id="MobiDB-lite"/>
    </source>
</evidence>
<accession>L5K5R6</accession>
<organism evidence="2 3">
    <name type="scientific">Pteropus alecto</name>
    <name type="common">Black flying fox</name>
    <dbReference type="NCBI Taxonomy" id="9402"/>
    <lineage>
        <taxon>Eukaryota</taxon>
        <taxon>Metazoa</taxon>
        <taxon>Chordata</taxon>
        <taxon>Craniata</taxon>
        <taxon>Vertebrata</taxon>
        <taxon>Euteleostomi</taxon>
        <taxon>Mammalia</taxon>
        <taxon>Eutheria</taxon>
        <taxon>Laurasiatheria</taxon>
        <taxon>Chiroptera</taxon>
        <taxon>Yinpterochiroptera</taxon>
        <taxon>Pteropodoidea</taxon>
        <taxon>Pteropodidae</taxon>
        <taxon>Pteropodinae</taxon>
        <taxon>Pteropus</taxon>
    </lineage>
</organism>
<feature type="region of interest" description="Disordered" evidence="1">
    <location>
        <begin position="1"/>
        <end position="25"/>
    </location>
</feature>
<keyword evidence="3" id="KW-1185">Reference proteome</keyword>
<dbReference type="InParanoid" id="L5K5R6"/>
<gene>
    <name evidence="2" type="ORF">PAL_GLEAN10023715</name>
</gene>
<protein>
    <submittedName>
        <fullName evidence="2">Forkhead box protein D2</fullName>
    </submittedName>
</protein>
<sequence length="78" mass="7154">MGHGGGGAAPPGGGEGSPGSPFAAAVGPGGQAQVLAMLTAPALAPVAGHIRLSHPGDALLSSGSPFASKVAGLSGCHF</sequence>
<proteinExistence type="predicted"/>
<dbReference type="STRING" id="9402.L5K5R6"/>
<evidence type="ECO:0000313" key="2">
    <source>
        <dbReference type="EMBL" id="ELK06131.1"/>
    </source>
</evidence>
<feature type="compositionally biased region" description="Gly residues" evidence="1">
    <location>
        <begin position="1"/>
        <end position="17"/>
    </location>
</feature>
<name>L5K5R6_PTEAL</name>
<dbReference type="EMBL" id="KB031032">
    <property type="protein sequence ID" value="ELK06131.1"/>
    <property type="molecule type" value="Genomic_DNA"/>
</dbReference>
<reference evidence="3" key="1">
    <citation type="journal article" date="2013" name="Science">
        <title>Comparative analysis of bat genomes provides insight into the evolution of flight and immunity.</title>
        <authorList>
            <person name="Zhang G."/>
            <person name="Cowled C."/>
            <person name="Shi Z."/>
            <person name="Huang Z."/>
            <person name="Bishop-Lilly K.A."/>
            <person name="Fang X."/>
            <person name="Wynne J.W."/>
            <person name="Xiong Z."/>
            <person name="Baker M.L."/>
            <person name="Zhao W."/>
            <person name="Tachedjian M."/>
            <person name="Zhu Y."/>
            <person name="Zhou P."/>
            <person name="Jiang X."/>
            <person name="Ng J."/>
            <person name="Yang L."/>
            <person name="Wu L."/>
            <person name="Xiao J."/>
            <person name="Feng Y."/>
            <person name="Chen Y."/>
            <person name="Sun X."/>
            <person name="Zhang Y."/>
            <person name="Marsh G.A."/>
            <person name="Crameri G."/>
            <person name="Broder C.C."/>
            <person name="Frey K.G."/>
            <person name="Wang L.F."/>
            <person name="Wang J."/>
        </authorList>
    </citation>
    <scope>NUCLEOTIDE SEQUENCE [LARGE SCALE GENOMIC DNA]</scope>
</reference>